<keyword evidence="3 18" id="KW-0121">Carboxypeptidase</keyword>
<feature type="domain" description="Glycosyl transferase family 51" evidence="17">
    <location>
        <begin position="93"/>
        <end position="279"/>
    </location>
</feature>
<keyword evidence="10" id="KW-0511">Multifunctional enzyme</keyword>
<dbReference type="AlphaFoldDB" id="A0A8H9YCM8"/>
<dbReference type="GO" id="GO:0008658">
    <property type="term" value="F:penicillin binding"/>
    <property type="evidence" value="ECO:0007669"/>
    <property type="project" value="InterPro"/>
</dbReference>
<evidence type="ECO:0000256" key="3">
    <source>
        <dbReference type="ARBA" id="ARBA00022645"/>
    </source>
</evidence>
<keyword evidence="15" id="KW-0472">Membrane</keyword>
<feature type="region of interest" description="Disordered" evidence="14">
    <location>
        <begin position="713"/>
        <end position="735"/>
    </location>
</feature>
<accession>A0A8H9YCM8</accession>
<dbReference type="GO" id="GO:0009252">
    <property type="term" value="P:peptidoglycan biosynthetic process"/>
    <property type="evidence" value="ECO:0007669"/>
    <property type="project" value="UniProtKB-KW"/>
</dbReference>
<keyword evidence="5" id="KW-0328">Glycosyltransferase</keyword>
<comment type="similarity">
    <text evidence="1">In the C-terminal section; belongs to the transpeptidase family.</text>
</comment>
<dbReference type="InterPro" id="IPR001460">
    <property type="entry name" value="PCN-bd_Tpept"/>
</dbReference>
<dbReference type="InterPro" id="IPR023346">
    <property type="entry name" value="Lysozyme-like_dom_sf"/>
</dbReference>
<keyword evidence="7" id="KW-0378">Hydrolase</keyword>
<dbReference type="PANTHER" id="PTHR32282">
    <property type="entry name" value="BINDING PROTEIN TRANSPEPTIDASE, PUTATIVE-RELATED"/>
    <property type="match status" value="1"/>
</dbReference>
<organism evidence="18 19">
    <name type="scientific">Corynebacterium bovis DSM 20582 = CIP 54.80</name>
    <dbReference type="NCBI Taxonomy" id="927655"/>
    <lineage>
        <taxon>Bacteria</taxon>
        <taxon>Bacillati</taxon>
        <taxon>Actinomycetota</taxon>
        <taxon>Actinomycetes</taxon>
        <taxon>Mycobacteriales</taxon>
        <taxon>Corynebacteriaceae</taxon>
        <taxon>Corynebacterium</taxon>
    </lineage>
</organism>
<keyword evidence="4" id="KW-0645">Protease</keyword>
<dbReference type="InterPro" id="IPR036950">
    <property type="entry name" value="PBP_transglycosylase"/>
</dbReference>
<dbReference type="Gene3D" id="3.40.710.10">
    <property type="entry name" value="DD-peptidase/beta-lactamase superfamily"/>
    <property type="match status" value="1"/>
</dbReference>
<evidence type="ECO:0000259" key="16">
    <source>
        <dbReference type="Pfam" id="PF00905"/>
    </source>
</evidence>
<evidence type="ECO:0000256" key="8">
    <source>
        <dbReference type="ARBA" id="ARBA00022960"/>
    </source>
</evidence>
<dbReference type="Pfam" id="PF00912">
    <property type="entry name" value="Transgly"/>
    <property type="match status" value="1"/>
</dbReference>
<dbReference type="SUPFAM" id="SSF53955">
    <property type="entry name" value="Lysozyme-like"/>
    <property type="match status" value="1"/>
</dbReference>
<name>A0A8H9YCM8_9CORY</name>
<evidence type="ECO:0000256" key="2">
    <source>
        <dbReference type="ARBA" id="ARBA00007739"/>
    </source>
</evidence>
<dbReference type="Pfam" id="PF00905">
    <property type="entry name" value="Transpeptidase"/>
    <property type="match status" value="1"/>
</dbReference>
<keyword evidence="6" id="KW-0808">Transferase</keyword>
<keyword evidence="8" id="KW-0133">Cell shape</keyword>
<comment type="similarity">
    <text evidence="2">In the N-terminal section; belongs to the glycosyltransferase 51 family.</text>
</comment>
<keyword evidence="15" id="KW-0812">Transmembrane</keyword>
<keyword evidence="9" id="KW-0573">Peptidoglycan synthesis</keyword>
<proteinExistence type="inferred from homology"/>
<evidence type="ECO:0000256" key="6">
    <source>
        <dbReference type="ARBA" id="ARBA00022679"/>
    </source>
</evidence>
<evidence type="ECO:0000256" key="4">
    <source>
        <dbReference type="ARBA" id="ARBA00022670"/>
    </source>
</evidence>
<comment type="catalytic activity">
    <reaction evidence="12">
        <text>Preferential cleavage: (Ac)2-L-Lys-D-Ala-|-D-Ala. Also transpeptidation of peptidyl-alanyl moieties that are N-acyl substituents of D-alanine.</text>
        <dbReference type="EC" id="3.4.16.4"/>
    </reaction>
</comment>
<evidence type="ECO:0000256" key="14">
    <source>
        <dbReference type="SAM" id="MobiDB-lite"/>
    </source>
</evidence>
<evidence type="ECO:0000256" key="12">
    <source>
        <dbReference type="ARBA" id="ARBA00034000"/>
    </source>
</evidence>
<evidence type="ECO:0000256" key="7">
    <source>
        <dbReference type="ARBA" id="ARBA00022801"/>
    </source>
</evidence>
<comment type="catalytic activity">
    <reaction evidence="13">
        <text>[GlcNAc-(1-&gt;4)-Mur2Ac(oyl-L-Ala-gamma-D-Glu-L-Lys-D-Ala-D-Ala)](n)-di-trans,octa-cis-undecaprenyl diphosphate + beta-D-GlcNAc-(1-&gt;4)-Mur2Ac(oyl-L-Ala-gamma-D-Glu-L-Lys-D-Ala-D-Ala)-di-trans,octa-cis-undecaprenyl diphosphate = [GlcNAc-(1-&gt;4)-Mur2Ac(oyl-L-Ala-gamma-D-Glu-L-Lys-D-Ala-D-Ala)](n+1)-di-trans,octa-cis-undecaprenyl diphosphate + di-trans,octa-cis-undecaprenyl diphosphate + H(+)</text>
        <dbReference type="Rhea" id="RHEA:23708"/>
        <dbReference type="Rhea" id="RHEA-COMP:9602"/>
        <dbReference type="Rhea" id="RHEA-COMP:9603"/>
        <dbReference type="ChEBI" id="CHEBI:15378"/>
        <dbReference type="ChEBI" id="CHEBI:58405"/>
        <dbReference type="ChEBI" id="CHEBI:60033"/>
        <dbReference type="ChEBI" id="CHEBI:78435"/>
        <dbReference type="EC" id="2.4.99.28"/>
    </reaction>
</comment>
<comment type="caution">
    <text evidence="18">The sequence shown here is derived from an EMBL/GenBank/DDBJ whole genome shotgun (WGS) entry which is preliminary data.</text>
</comment>
<feature type="transmembrane region" description="Helical" evidence="15">
    <location>
        <begin position="36"/>
        <end position="62"/>
    </location>
</feature>
<sequence length="735" mass="75901">MNTATPADGATGPSTAPGTSGATAAPRRHLPAWMTLLTAVVGAGILAAVAVLPAAAAVGWAVNSGSEMMNSNVRDMASAASVPQTTTVTDRDGKPIARLYDQRREPVPGDRISRAMKDAIVAVEDRRFYDHAGVDVRGTLRAVAANLSSGGVEQGASTLDQQYVKNYLLLIDADTDSERAAATEQSAARKLREMKMAADLDRQLSKDEILTRYLNLVSFGHGSFGVEDAARTYFGVSAADLSLPQAATLAGMVQSTSALDPFTYPEASLARRNVVLDAMADTGVAAPADVAAAKQAPLGVRETPGGAPSGCIGADDAGFFCDYTLSWLNDHGLSPDTLRRGGYTVRTTLDPAAQEAAVRATRRNADPQATGVAEATTFIHPGETTHDVVAMASSREYGLDTDRHQTVLPVTHSLQGHGAGSVFKVFVAAAALEDGMGLDTMVDVPRRVEVTGLGSGGAEGCPPATYCVENASTAYPARMPLREALAQSSNTPFITMLQKIGVPRAVDLAVKLGLRSYAEPGSDPAGGSIADRVTAENSGSFVLGPTPVNPLELSNVAATLSDDGRWCEPTPVISVTDRDGRDVPVGKNDCEQVLDPGIARALADGLGGDTAHGTAAAAARAAGWTAPMSAKTGTTETSYSAAFLGFTPGWAGAVYAYNDGGTPSPLCTSPLRQCAKGGLYGGNEPAATWFGASLPVIDRFGSPGLPPVDPRFLRQRSPEAGGLARTGTPGVHAAP</sequence>
<dbReference type="InterPro" id="IPR050396">
    <property type="entry name" value="Glycosyltr_51/Transpeptidase"/>
</dbReference>
<evidence type="ECO:0000313" key="19">
    <source>
        <dbReference type="Proteomes" id="UP000612712"/>
    </source>
</evidence>
<dbReference type="EMBL" id="JACHWT010000005">
    <property type="protein sequence ID" value="MBB3116199.1"/>
    <property type="molecule type" value="Genomic_DNA"/>
</dbReference>
<dbReference type="RefSeq" id="WP_232625775.1">
    <property type="nucleotide sequence ID" value="NZ_CP047187.1"/>
</dbReference>
<dbReference type="FunFam" id="1.10.3810.10:FF:000001">
    <property type="entry name" value="Penicillin-binding protein 1A"/>
    <property type="match status" value="1"/>
</dbReference>
<dbReference type="PANTHER" id="PTHR32282:SF33">
    <property type="entry name" value="PEPTIDOGLYCAN GLYCOSYLTRANSFERASE"/>
    <property type="match status" value="1"/>
</dbReference>
<dbReference type="Gene3D" id="1.10.3810.10">
    <property type="entry name" value="Biosynthetic peptidoglycan transglycosylase-like"/>
    <property type="match status" value="1"/>
</dbReference>
<dbReference type="GO" id="GO:0030288">
    <property type="term" value="C:outer membrane-bounded periplasmic space"/>
    <property type="evidence" value="ECO:0007669"/>
    <property type="project" value="TreeGrafter"/>
</dbReference>
<feature type="domain" description="Penicillin-binding protein transpeptidase" evidence="16">
    <location>
        <begin position="384"/>
        <end position="639"/>
    </location>
</feature>
<feature type="region of interest" description="Disordered" evidence="14">
    <location>
        <begin position="1"/>
        <end position="24"/>
    </location>
</feature>
<reference evidence="18" key="1">
    <citation type="submission" date="2020-08" db="EMBL/GenBank/DDBJ databases">
        <title>Sequencing the genomes of 1000 actinobacteria strains.</title>
        <authorList>
            <person name="Klenk H.-P."/>
        </authorList>
    </citation>
    <scope>NUCLEOTIDE SEQUENCE</scope>
    <source>
        <strain evidence="18">DSM 20582</strain>
    </source>
</reference>
<evidence type="ECO:0000256" key="15">
    <source>
        <dbReference type="SAM" id="Phobius"/>
    </source>
</evidence>
<dbReference type="InterPro" id="IPR012338">
    <property type="entry name" value="Beta-lactam/transpept-like"/>
</dbReference>
<dbReference type="GO" id="GO:0006508">
    <property type="term" value="P:proteolysis"/>
    <property type="evidence" value="ECO:0007669"/>
    <property type="project" value="UniProtKB-KW"/>
</dbReference>
<evidence type="ECO:0000256" key="9">
    <source>
        <dbReference type="ARBA" id="ARBA00022984"/>
    </source>
</evidence>
<dbReference type="SUPFAM" id="SSF56601">
    <property type="entry name" value="beta-lactamase/transpeptidase-like"/>
    <property type="match status" value="1"/>
</dbReference>
<evidence type="ECO:0000256" key="10">
    <source>
        <dbReference type="ARBA" id="ARBA00023268"/>
    </source>
</evidence>
<protein>
    <submittedName>
        <fullName evidence="18">Membrane peptidoglycan carboxypeptidase</fullName>
    </submittedName>
</protein>
<dbReference type="GO" id="GO:0009002">
    <property type="term" value="F:serine-type D-Ala-D-Ala carboxypeptidase activity"/>
    <property type="evidence" value="ECO:0007669"/>
    <property type="project" value="UniProtKB-EC"/>
</dbReference>
<evidence type="ECO:0000313" key="18">
    <source>
        <dbReference type="EMBL" id="MBB3116199.1"/>
    </source>
</evidence>
<dbReference type="GO" id="GO:0008360">
    <property type="term" value="P:regulation of cell shape"/>
    <property type="evidence" value="ECO:0007669"/>
    <property type="project" value="UniProtKB-KW"/>
</dbReference>
<evidence type="ECO:0000256" key="5">
    <source>
        <dbReference type="ARBA" id="ARBA00022676"/>
    </source>
</evidence>
<dbReference type="GO" id="GO:0071555">
    <property type="term" value="P:cell wall organization"/>
    <property type="evidence" value="ECO:0007669"/>
    <property type="project" value="UniProtKB-KW"/>
</dbReference>
<keyword evidence="11" id="KW-0961">Cell wall biogenesis/degradation</keyword>
<evidence type="ECO:0000259" key="17">
    <source>
        <dbReference type="Pfam" id="PF00912"/>
    </source>
</evidence>
<dbReference type="InterPro" id="IPR001264">
    <property type="entry name" value="Glyco_trans_51"/>
</dbReference>
<dbReference type="Proteomes" id="UP000612712">
    <property type="component" value="Unassembled WGS sequence"/>
</dbReference>
<evidence type="ECO:0000256" key="13">
    <source>
        <dbReference type="ARBA" id="ARBA00049902"/>
    </source>
</evidence>
<evidence type="ECO:0000256" key="11">
    <source>
        <dbReference type="ARBA" id="ARBA00023316"/>
    </source>
</evidence>
<evidence type="ECO:0000256" key="1">
    <source>
        <dbReference type="ARBA" id="ARBA00007090"/>
    </source>
</evidence>
<keyword evidence="15" id="KW-1133">Transmembrane helix</keyword>
<dbReference type="GO" id="GO:0008955">
    <property type="term" value="F:peptidoglycan glycosyltransferase activity"/>
    <property type="evidence" value="ECO:0007669"/>
    <property type="project" value="UniProtKB-EC"/>
</dbReference>
<gene>
    <name evidence="18" type="ORF">FHU32_001426</name>
</gene>